<accession>A0A0G1DL87</accession>
<feature type="transmembrane region" description="Helical" evidence="5">
    <location>
        <begin position="48"/>
        <end position="66"/>
    </location>
</feature>
<feature type="transmembrane region" description="Helical" evidence="5">
    <location>
        <begin position="867"/>
        <end position="889"/>
    </location>
</feature>
<protein>
    <submittedName>
        <fullName evidence="8">PMT family glycosyltransferase, 4-amino-4-deoxy-L-arabinose transferase</fullName>
    </submittedName>
</protein>
<dbReference type="STRING" id="1618443.UV73_C0001G0116"/>
<feature type="domain" description="O-antigen ligase-related" evidence="6">
    <location>
        <begin position="226"/>
        <end position="442"/>
    </location>
</feature>
<keyword evidence="3 5" id="KW-1133">Transmembrane helix</keyword>
<dbReference type="EMBL" id="LCFP01000001">
    <property type="protein sequence ID" value="KKS98595.1"/>
    <property type="molecule type" value="Genomic_DNA"/>
</dbReference>
<dbReference type="Proteomes" id="UP000034894">
    <property type="component" value="Unassembled WGS sequence"/>
</dbReference>
<evidence type="ECO:0000259" key="7">
    <source>
        <dbReference type="Pfam" id="PF13231"/>
    </source>
</evidence>
<feature type="transmembrane region" description="Helical" evidence="5">
    <location>
        <begin position="466"/>
        <end position="488"/>
    </location>
</feature>
<evidence type="ECO:0000256" key="5">
    <source>
        <dbReference type="SAM" id="Phobius"/>
    </source>
</evidence>
<keyword evidence="4 5" id="KW-0472">Membrane</keyword>
<dbReference type="AlphaFoldDB" id="A0A0G1DL87"/>
<dbReference type="GO" id="GO:0016020">
    <property type="term" value="C:membrane"/>
    <property type="evidence" value="ECO:0007669"/>
    <property type="project" value="UniProtKB-SubCell"/>
</dbReference>
<sequence length="1031" mass="117086">MRKLTGWLDNHLLPIFAQFLLIFIPLYPKLPLLDVLPGYIVRVRLEDFLILSAGIIWFSQLLRGKINLKGNPLSKWMAVYLSAGLLSIVSALFIAKSVPLETLHVSKVLLHFLRRIEYFSLFFIFFTTVKSLKQALSYFYILSAVILTVALYGFGQKYLYWPAFSTMNREFSKGWMLYLTEHARVLSTFGGHYDLAAYMMMALILLWSIFFSLKKLLAKAIVFIILSAAFWTLILTASRTSFLAYLAGLFLMFAFWSFRRGLVWSLKRYLAVTVLSIVIMLSFGDLSERFTRFLRLDERLSGIKSLVMLPIGKPPTDKAYFLENNSSALSRITSKSDQPPTIGRPSDVEDDIPLKIVDADGNITEKARTYSQTAFIYDLSTAIRFDALWPRAVAGFKKNPLFGSGYSTLNKTQLTEFTEAESTDNDYLRALGETGLFGFAAFYGMLLYMLYYVWRNLEVLEDPLFFAVSAGFAGLIFGLMVNAVYIDVFESSKVAQSFWAISGIVLAGVHLSRGNNKKVPKPQVADLGSFFSSLKKKSLIFVKSDLFLLLIILIPAFSLRLYKIAEPLADWHSWRQADTSAVTRNYVKNGINLLYPVYDDLSNVASGKDNPKGYRFVEFPLYNIAAVAVDKLLVGYHLELKERLTSVLASLGTLIFIFLLVRKYSGRATAFWSSAFFAVLPYNVFFSRTILPEPFLAFTTTGMLYFADKAGEYRSFNKIFRLTISLIFASAAVLVKPFTVFLFLPLSYIFLKDKKISLKTLLFLLIYLILVMLPYFGWRVWSGNFPEGIPANSWLLNGDGIRFKGAFFQWMFAERLGKLILGYFGLPLLILGLLSPKKAENNLYYLWGLAILLFVTVVATGNVRHDYYQVLTIPIIAIFLGKGAVYLLSLSQSLGRLKVRVVLAVSVFFMLMFAWYHIRDFYNINHPEIVEAGRQVDLLTPRKSLVIAPYNGDTAFLYQTNRAGWPIMQKDIEGMIKMGAHFYVSVGNDELTKELVAAATNKDESLRLYKLIAKTDRYTIIQLVPDNRLPK</sequence>
<dbReference type="PANTHER" id="PTHR37422:SF13">
    <property type="entry name" value="LIPOPOLYSACCHARIDE BIOSYNTHESIS PROTEIN PA4999-RELATED"/>
    <property type="match status" value="1"/>
</dbReference>
<feature type="transmembrane region" description="Helical" evidence="5">
    <location>
        <begin position="78"/>
        <end position="96"/>
    </location>
</feature>
<feature type="transmembrane region" description="Helical" evidence="5">
    <location>
        <begin position="644"/>
        <end position="661"/>
    </location>
</feature>
<comment type="subcellular location">
    <subcellularLocation>
        <location evidence="1">Membrane</location>
        <topology evidence="1">Multi-pass membrane protein</topology>
    </subcellularLocation>
</comment>
<proteinExistence type="predicted"/>
<feature type="transmembrane region" description="Helical" evidence="5">
    <location>
        <begin position="816"/>
        <end position="834"/>
    </location>
</feature>
<evidence type="ECO:0000256" key="2">
    <source>
        <dbReference type="ARBA" id="ARBA00022692"/>
    </source>
</evidence>
<dbReference type="PANTHER" id="PTHR37422">
    <property type="entry name" value="TEICHURONIC ACID BIOSYNTHESIS PROTEIN TUAE"/>
    <property type="match status" value="1"/>
</dbReference>
<gene>
    <name evidence="8" type="ORF">UV73_C0001G0116</name>
</gene>
<evidence type="ECO:0000313" key="8">
    <source>
        <dbReference type="EMBL" id="KKS98595.1"/>
    </source>
</evidence>
<reference evidence="8 9" key="1">
    <citation type="journal article" date="2015" name="Nature">
        <title>rRNA introns, odd ribosomes, and small enigmatic genomes across a large radiation of phyla.</title>
        <authorList>
            <person name="Brown C.T."/>
            <person name="Hug L.A."/>
            <person name="Thomas B.C."/>
            <person name="Sharon I."/>
            <person name="Castelle C.J."/>
            <person name="Singh A."/>
            <person name="Wilkins M.J."/>
            <person name="Williams K.H."/>
            <person name="Banfield J.F."/>
        </authorList>
    </citation>
    <scope>NUCLEOTIDE SEQUENCE [LARGE SCALE GENOMIC DNA]</scope>
</reference>
<feature type="transmembrane region" description="Helical" evidence="5">
    <location>
        <begin position="756"/>
        <end position="776"/>
    </location>
</feature>
<feature type="transmembrane region" description="Helical" evidence="5">
    <location>
        <begin position="843"/>
        <end position="861"/>
    </location>
</feature>
<evidence type="ECO:0000313" key="9">
    <source>
        <dbReference type="Proteomes" id="UP000034894"/>
    </source>
</evidence>
<feature type="transmembrane region" description="Helical" evidence="5">
    <location>
        <begin position="435"/>
        <end position="454"/>
    </location>
</feature>
<dbReference type="Pfam" id="PF04932">
    <property type="entry name" value="Wzy_C"/>
    <property type="match status" value="1"/>
</dbReference>
<evidence type="ECO:0000256" key="1">
    <source>
        <dbReference type="ARBA" id="ARBA00004141"/>
    </source>
</evidence>
<feature type="transmembrane region" description="Helical" evidence="5">
    <location>
        <begin position="901"/>
        <end position="918"/>
    </location>
</feature>
<keyword evidence="8" id="KW-0808">Transferase</keyword>
<dbReference type="InterPro" id="IPR007016">
    <property type="entry name" value="O-antigen_ligase-rel_domated"/>
</dbReference>
<feature type="domain" description="Glycosyltransferase RgtA/B/C/D-like" evidence="7">
    <location>
        <begin position="641"/>
        <end position="778"/>
    </location>
</feature>
<keyword evidence="2 5" id="KW-0812">Transmembrane</keyword>
<feature type="transmembrane region" description="Helical" evidence="5">
    <location>
        <begin position="546"/>
        <end position="565"/>
    </location>
</feature>
<dbReference type="GO" id="GO:0016740">
    <property type="term" value="F:transferase activity"/>
    <property type="evidence" value="ECO:0007669"/>
    <property type="project" value="UniProtKB-KW"/>
</dbReference>
<feature type="transmembrane region" description="Helical" evidence="5">
    <location>
        <begin position="668"/>
        <end position="686"/>
    </location>
</feature>
<feature type="transmembrane region" description="Helical" evidence="5">
    <location>
        <begin position="195"/>
        <end position="213"/>
    </location>
</feature>
<evidence type="ECO:0000259" key="6">
    <source>
        <dbReference type="Pfam" id="PF04932"/>
    </source>
</evidence>
<evidence type="ECO:0000256" key="4">
    <source>
        <dbReference type="ARBA" id="ARBA00023136"/>
    </source>
</evidence>
<dbReference type="InterPro" id="IPR051533">
    <property type="entry name" value="WaaL-like"/>
</dbReference>
<feature type="transmembrane region" description="Helical" evidence="5">
    <location>
        <begin position="270"/>
        <end position="287"/>
    </location>
</feature>
<feature type="transmembrane region" description="Helical" evidence="5">
    <location>
        <begin position="220"/>
        <end position="236"/>
    </location>
</feature>
<feature type="transmembrane region" description="Helical" evidence="5">
    <location>
        <begin position="242"/>
        <end position="258"/>
    </location>
</feature>
<feature type="transmembrane region" description="Helical" evidence="5">
    <location>
        <begin position="138"/>
        <end position="155"/>
    </location>
</feature>
<dbReference type="Pfam" id="PF13231">
    <property type="entry name" value="PMT_2"/>
    <property type="match status" value="1"/>
</dbReference>
<feature type="transmembrane region" description="Helical" evidence="5">
    <location>
        <begin position="108"/>
        <end position="126"/>
    </location>
</feature>
<feature type="transmembrane region" description="Helical" evidence="5">
    <location>
        <begin position="12"/>
        <end position="28"/>
    </location>
</feature>
<comment type="caution">
    <text evidence="8">The sequence shown here is derived from an EMBL/GenBank/DDBJ whole genome shotgun (WGS) entry which is preliminary data.</text>
</comment>
<evidence type="ECO:0000256" key="3">
    <source>
        <dbReference type="ARBA" id="ARBA00022989"/>
    </source>
</evidence>
<feature type="transmembrane region" description="Helical" evidence="5">
    <location>
        <begin position="719"/>
        <end position="744"/>
    </location>
</feature>
<dbReference type="InterPro" id="IPR038731">
    <property type="entry name" value="RgtA/B/C-like"/>
</dbReference>
<name>A0A0G1DL87_9BACT</name>
<organism evidence="8 9">
    <name type="scientific">Candidatus Gottesmanbacteria bacterium GW2011_GWA2_43_14</name>
    <dbReference type="NCBI Taxonomy" id="1618443"/>
    <lineage>
        <taxon>Bacteria</taxon>
        <taxon>Candidatus Gottesmaniibacteriota</taxon>
    </lineage>
</organism>